<comment type="caution">
    <text evidence="3">The sequence shown here is derived from an EMBL/GenBank/DDBJ whole genome shotgun (WGS) entry which is preliminary data.</text>
</comment>
<evidence type="ECO:0000313" key="3">
    <source>
        <dbReference type="EMBL" id="ORA31922.1"/>
    </source>
</evidence>
<evidence type="ECO:0000256" key="1">
    <source>
        <dbReference type="SAM" id="MobiDB-lite"/>
    </source>
</evidence>
<protein>
    <submittedName>
        <fullName evidence="3">Uncharacterized protein</fullName>
    </submittedName>
</protein>
<feature type="region of interest" description="Disordered" evidence="1">
    <location>
        <begin position="42"/>
        <end position="88"/>
    </location>
</feature>
<organism evidence="3 4">
    <name type="scientific">Mycobacterium aquaticum</name>
    <dbReference type="NCBI Taxonomy" id="1927124"/>
    <lineage>
        <taxon>Bacteria</taxon>
        <taxon>Bacillati</taxon>
        <taxon>Actinomycetota</taxon>
        <taxon>Actinomycetes</taxon>
        <taxon>Mycobacteriales</taxon>
        <taxon>Mycobacteriaceae</taxon>
        <taxon>Mycobacterium</taxon>
    </lineage>
</organism>
<dbReference type="Proteomes" id="UP000192448">
    <property type="component" value="Unassembled WGS sequence"/>
</dbReference>
<proteinExistence type="predicted"/>
<accession>A0A1X0APG7</accession>
<gene>
    <name evidence="3" type="ORF">BST13_23825</name>
</gene>
<keyword evidence="2" id="KW-0472">Membrane</keyword>
<name>A0A1X0APG7_9MYCO</name>
<keyword evidence="2" id="KW-0812">Transmembrane</keyword>
<feature type="compositionally biased region" description="Low complexity" evidence="1">
    <location>
        <begin position="53"/>
        <end position="81"/>
    </location>
</feature>
<dbReference type="STRING" id="1927124.BST13_23825"/>
<sequence length="88" mass="8985">MGWSEVQLKNDHRRLKTVSAGVGLAAVVAMGAVGLLASGASGGLQMQSQPEMTTGQTVTQTTAEKSPATSVATPPFTFTTPEGFAVPH</sequence>
<feature type="transmembrane region" description="Helical" evidence="2">
    <location>
        <begin position="20"/>
        <end position="44"/>
    </location>
</feature>
<evidence type="ECO:0000256" key="2">
    <source>
        <dbReference type="SAM" id="Phobius"/>
    </source>
</evidence>
<evidence type="ECO:0000313" key="4">
    <source>
        <dbReference type="Proteomes" id="UP000192448"/>
    </source>
</evidence>
<keyword evidence="2" id="KW-1133">Transmembrane helix</keyword>
<dbReference type="AlphaFoldDB" id="A0A1X0APG7"/>
<reference evidence="3 4" key="1">
    <citation type="submission" date="2017-02" db="EMBL/GenBank/DDBJ databases">
        <title>The new phylogeny of genus Mycobacterium.</title>
        <authorList>
            <person name="Tortoli E."/>
            <person name="Trovato A."/>
            <person name="Cirillo D.M."/>
        </authorList>
    </citation>
    <scope>NUCLEOTIDE SEQUENCE [LARGE SCALE GENOMIC DNA]</scope>
    <source>
        <strain evidence="3 4">RW6</strain>
    </source>
</reference>
<dbReference type="EMBL" id="MVHF01000028">
    <property type="protein sequence ID" value="ORA31922.1"/>
    <property type="molecule type" value="Genomic_DNA"/>
</dbReference>
<keyword evidence="4" id="KW-1185">Reference proteome</keyword>